<evidence type="ECO:0000256" key="5">
    <source>
        <dbReference type="ARBA" id="ARBA00023274"/>
    </source>
</evidence>
<evidence type="ECO:0000313" key="8">
    <source>
        <dbReference type="Proteomes" id="UP000266622"/>
    </source>
</evidence>
<dbReference type="InterPro" id="IPR057267">
    <property type="entry name" value="Rbsml_uL18_arch"/>
</dbReference>
<keyword evidence="3 6" id="KW-0694">RNA-binding</keyword>
<dbReference type="GO" id="GO:0008097">
    <property type="term" value="F:5S rRNA binding"/>
    <property type="evidence" value="ECO:0007669"/>
    <property type="project" value="InterPro"/>
</dbReference>
<evidence type="ECO:0000256" key="4">
    <source>
        <dbReference type="ARBA" id="ARBA00022980"/>
    </source>
</evidence>
<accession>A0A397WNL3</accession>
<dbReference type="PANTHER" id="PTHR23410:SF12">
    <property type="entry name" value="LARGE RIBOSOMAL SUBUNIT PROTEIN UL18"/>
    <property type="match status" value="1"/>
</dbReference>
<protein>
    <recommendedName>
        <fullName evidence="6">Large ribosomal subunit protein uL18</fullName>
    </recommendedName>
</protein>
<evidence type="ECO:0000256" key="6">
    <source>
        <dbReference type="HAMAP-Rule" id="MF_01337"/>
    </source>
</evidence>
<dbReference type="Gene3D" id="3.30.420.100">
    <property type="match status" value="1"/>
</dbReference>
<comment type="subunit">
    <text evidence="6">Part of the 50S ribosomal subunit. Contacts the 5S and 23S rRNAs.</text>
</comment>
<gene>
    <name evidence="6" type="primary">rpl18</name>
    <name evidence="7" type="ORF">BXU00_00160</name>
</gene>
<organism evidence="7 8">
    <name type="scientific">Candidatus Nanoclepta minutus</name>
    <dbReference type="NCBI Taxonomy" id="1940235"/>
    <lineage>
        <taxon>Archaea</taxon>
        <taxon>Nanobdellota</taxon>
        <taxon>Candidatus Nanoclepta</taxon>
    </lineage>
</organism>
<dbReference type="Proteomes" id="UP000266622">
    <property type="component" value="Unassembled WGS sequence"/>
</dbReference>
<evidence type="ECO:0000256" key="3">
    <source>
        <dbReference type="ARBA" id="ARBA00022884"/>
    </source>
</evidence>
<dbReference type="InterPro" id="IPR005485">
    <property type="entry name" value="Rbsml_uL18_euk_arch"/>
</dbReference>
<dbReference type="Pfam" id="PF17144">
    <property type="entry name" value="Ribosomal_L5e"/>
    <property type="match status" value="2"/>
</dbReference>
<keyword evidence="2 6" id="KW-0699">rRNA-binding</keyword>
<dbReference type="GO" id="GO:0022625">
    <property type="term" value="C:cytosolic large ribosomal subunit"/>
    <property type="evidence" value="ECO:0007669"/>
    <property type="project" value="TreeGrafter"/>
</dbReference>
<dbReference type="GO" id="GO:0003735">
    <property type="term" value="F:structural constituent of ribosome"/>
    <property type="evidence" value="ECO:0007669"/>
    <property type="project" value="InterPro"/>
</dbReference>
<dbReference type="CDD" id="cd00432">
    <property type="entry name" value="Ribosomal_L18_L5e"/>
    <property type="match status" value="1"/>
</dbReference>
<comment type="similarity">
    <text evidence="1 6">Belongs to the universal ribosomal protein uL18 family.</text>
</comment>
<dbReference type="InterPro" id="IPR057268">
    <property type="entry name" value="Ribosomal_L18"/>
</dbReference>
<evidence type="ECO:0000313" key="7">
    <source>
        <dbReference type="EMBL" id="RIB35512.1"/>
    </source>
</evidence>
<keyword evidence="4 6" id="KW-0689">Ribosomal protein</keyword>
<name>A0A397WNL3_9ARCH</name>
<evidence type="ECO:0000256" key="2">
    <source>
        <dbReference type="ARBA" id="ARBA00022730"/>
    </source>
</evidence>
<dbReference type="GO" id="GO:0006412">
    <property type="term" value="P:translation"/>
    <property type="evidence" value="ECO:0007669"/>
    <property type="project" value="UniProtKB-UniRule"/>
</dbReference>
<proteinExistence type="inferred from homology"/>
<evidence type="ECO:0000256" key="1">
    <source>
        <dbReference type="ARBA" id="ARBA00007116"/>
    </source>
</evidence>
<dbReference type="EMBL" id="MWMI01000001">
    <property type="protein sequence ID" value="RIB35512.1"/>
    <property type="molecule type" value="Genomic_DNA"/>
</dbReference>
<dbReference type="PANTHER" id="PTHR23410">
    <property type="entry name" value="RIBOSOMAL PROTEIN L5-RELATED"/>
    <property type="match status" value="1"/>
</dbReference>
<dbReference type="GO" id="GO:0000027">
    <property type="term" value="P:ribosomal large subunit assembly"/>
    <property type="evidence" value="ECO:0007669"/>
    <property type="project" value="TreeGrafter"/>
</dbReference>
<sequence length="199" mass="23427">MAHGPRYNVKYRRRREEKTDYRKRLKLLKSGLPRLVVRRGIWNFTVQLIEYREDGDRTVLTVHSKMLYKKFGWLGHRGNTPTAYLTGLLFGFEAIKRGYKKAILDIGRHSITKGSSILAVLKGALDAGLEVPHSPDKIPSEERIMGKHIEEYAKYLIKNNKDKYKKQFSYYLKVGLKPEEFTKHFMEVKEKIISYYKEK</sequence>
<dbReference type="HAMAP" id="MF_01337_A">
    <property type="entry name" value="Ribosomal_uL18_A"/>
    <property type="match status" value="1"/>
</dbReference>
<reference evidence="7 8" key="1">
    <citation type="journal article" date="2018" name="Syst. Appl. Microbiol.">
        <title>A new symbiotic nanoarchaeote (Candidatus Nanoclepta minutus) and its host (Zestosphaera tikiterensis gen. nov., sp. nov.) from a New Zealand hot spring.</title>
        <authorList>
            <person name="St John E."/>
            <person name="Liu Y."/>
            <person name="Podar M."/>
            <person name="Stott M.B."/>
            <person name="Meneghin J."/>
            <person name="Chen Z."/>
            <person name="Lagutin K."/>
            <person name="Mitchell K."/>
            <person name="Reysenbach A.L."/>
        </authorList>
    </citation>
    <scope>NUCLEOTIDE SEQUENCE [LARGE SCALE GENOMIC DNA]</scope>
    <source>
        <strain evidence="7">NZ3</strain>
    </source>
</reference>
<dbReference type="SUPFAM" id="SSF53137">
    <property type="entry name" value="Translational machinery components"/>
    <property type="match status" value="1"/>
</dbReference>
<dbReference type="NCBIfam" id="NF006342">
    <property type="entry name" value="PRK08569.1"/>
    <property type="match status" value="1"/>
</dbReference>
<dbReference type="AlphaFoldDB" id="A0A397WNL3"/>
<comment type="function">
    <text evidence="6">This is one of the proteins that bind and probably mediate the attachment of the 5S RNA into the large ribosomal subunit, where it forms part of the central protuberance.</text>
</comment>
<comment type="caution">
    <text evidence="7">The sequence shown here is derived from an EMBL/GenBank/DDBJ whole genome shotgun (WGS) entry which is preliminary data.</text>
</comment>
<keyword evidence="5 6" id="KW-0687">Ribonucleoprotein</keyword>